<evidence type="ECO:0000256" key="1">
    <source>
        <dbReference type="SAM" id="MobiDB-lite"/>
    </source>
</evidence>
<keyword evidence="3" id="KW-1185">Reference proteome</keyword>
<evidence type="ECO:0000313" key="2">
    <source>
        <dbReference type="EMBL" id="KAK6344867.1"/>
    </source>
</evidence>
<feature type="compositionally biased region" description="Acidic residues" evidence="1">
    <location>
        <begin position="222"/>
        <end position="240"/>
    </location>
</feature>
<proteinExistence type="predicted"/>
<sequence>MEPSHSFQNPSSSSSTSGLPSNDQSSSPLSPPAKKQRREYNSQKRVEAYTASNKPAYQAVKEAAIESLLVVLNYMEDTDEVWLRDVPKPQDRPDEGERPYYWAVSGPMTPAEERAWTATIGKGLSGPSQTGSRWGTENLHVLEGMLKSGLVRPFFADVPSTPGACNIVTQGSSVLGLGWGLMGDHEDPSTYDEGKYAAKGITLLRELPDAVDRVAHGILGEPVEEDPEGEDETESDESEE</sequence>
<organism evidence="2 3">
    <name type="scientific">Orbilia javanica</name>
    <dbReference type="NCBI Taxonomy" id="47235"/>
    <lineage>
        <taxon>Eukaryota</taxon>
        <taxon>Fungi</taxon>
        <taxon>Dikarya</taxon>
        <taxon>Ascomycota</taxon>
        <taxon>Pezizomycotina</taxon>
        <taxon>Orbiliomycetes</taxon>
        <taxon>Orbiliales</taxon>
        <taxon>Orbiliaceae</taxon>
        <taxon>Orbilia</taxon>
    </lineage>
</organism>
<feature type="compositionally biased region" description="Low complexity" evidence="1">
    <location>
        <begin position="1"/>
        <end position="21"/>
    </location>
</feature>
<evidence type="ECO:0000313" key="3">
    <source>
        <dbReference type="Proteomes" id="UP001313282"/>
    </source>
</evidence>
<protein>
    <submittedName>
        <fullName evidence="2">Uncharacterized protein</fullName>
    </submittedName>
</protein>
<comment type="caution">
    <text evidence="2">The sequence shown here is derived from an EMBL/GenBank/DDBJ whole genome shotgun (WGS) entry which is preliminary data.</text>
</comment>
<dbReference type="Proteomes" id="UP001313282">
    <property type="component" value="Unassembled WGS sequence"/>
</dbReference>
<dbReference type="EMBL" id="JAVHNR010000004">
    <property type="protein sequence ID" value="KAK6344867.1"/>
    <property type="molecule type" value="Genomic_DNA"/>
</dbReference>
<accession>A0AAN8MZ12</accession>
<feature type="region of interest" description="Disordered" evidence="1">
    <location>
        <begin position="1"/>
        <end position="53"/>
    </location>
</feature>
<dbReference type="AlphaFoldDB" id="A0AAN8MZ12"/>
<name>A0AAN8MZ12_9PEZI</name>
<reference evidence="2 3" key="1">
    <citation type="submission" date="2019-10" db="EMBL/GenBank/DDBJ databases">
        <authorList>
            <person name="Palmer J.M."/>
        </authorList>
    </citation>
    <scope>NUCLEOTIDE SEQUENCE [LARGE SCALE GENOMIC DNA]</scope>
    <source>
        <strain evidence="2 3">TWF718</strain>
    </source>
</reference>
<feature type="region of interest" description="Disordered" evidence="1">
    <location>
        <begin position="217"/>
        <end position="240"/>
    </location>
</feature>
<feature type="compositionally biased region" description="Basic and acidic residues" evidence="1">
    <location>
        <begin position="38"/>
        <end position="47"/>
    </location>
</feature>
<gene>
    <name evidence="2" type="ORF">TWF718_006819</name>
</gene>